<dbReference type="RefSeq" id="WP_019600453.1">
    <property type="nucleotide sequence ID" value="NZ_FNQC01000024.1"/>
</dbReference>
<reference evidence="4 5" key="1">
    <citation type="submission" date="2016-10" db="EMBL/GenBank/DDBJ databases">
        <authorList>
            <person name="Varghese N."/>
            <person name="Submissions S."/>
        </authorList>
    </citation>
    <scope>NUCLEOTIDE SEQUENCE [LARGE SCALE GENOMIC DNA]</scope>
    <source>
        <strain evidence="4 5">DSM 17997</strain>
    </source>
</reference>
<feature type="signal peptide" evidence="2">
    <location>
        <begin position="1"/>
        <end position="20"/>
    </location>
</feature>
<keyword evidence="5" id="KW-1185">Reference proteome</keyword>
<evidence type="ECO:0000313" key="5">
    <source>
        <dbReference type="Proteomes" id="UP000199663"/>
    </source>
</evidence>
<dbReference type="InterPro" id="IPR027385">
    <property type="entry name" value="Beta-barrel_OMP"/>
</dbReference>
<gene>
    <name evidence="4" type="ORF">SAMN05444412_12412</name>
</gene>
<feature type="domain" description="Outer membrane protein beta-barrel" evidence="3">
    <location>
        <begin position="7"/>
        <end position="200"/>
    </location>
</feature>
<accession>A0A1H3TZX7</accession>
<evidence type="ECO:0000256" key="2">
    <source>
        <dbReference type="SAM" id="SignalP"/>
    </source>
</evidence>
<evidence type="ECO:0000256" key="1">
    <source>
        <dbReference type="ARBA" id="ARBA00022729"/>
    </source>
</evidence>
<evidence type="ECO:0000259" key="3">
    <source>
        <dbReference type="Pfam" id="PF13505"/>
    </source>
</evidence>
<dbReference type="Proteomes" id="UP000199663">
    <property type="component" value="Unassembled WGS sequence"/>
</dbReference>
<organism evidence="4 5">
    <name type="scientific">Rhodonellum ikkaensis</name>
    <dbReference type="NCBI Taxonomy" id="336829"/>
    <lineage>
        <taxon>Bacteria</taxon>
        <taxon>Pseudomonadati</taxon>
        <taxon>Bacteroidota</taxon>
        <taxon>Cytophagia</taxon>
        <taxon>Cytophagales</taxon>
        <taxon>Cytophagaceae</taxon>
        <taxon>Rhodonellum</taxon>
    </lineage>
</organism>
<evidence type="ECO:0000313" key="4">
    <source>
        <dbReference type="EMBL" id="SDZ55814.1"/>
    </source>
</evidence>
<dbReference type="InterPro" id="IPR011250">
    <property type="entry name" value="OMP/PagP_B-barrel"/>
</dbReference>
<keyword evidence="1 2" id="KW-0732">Signal</keyword>
<dbReference type="SUPFAM" id="SSF56925">
    <property type="entry name" value="OMPA-like"/>
    <property type="match status" value="1"/>
</dbReference>
<dbReference type="EMBL" id="FNQC01000024">
    <property type="protein sequence ID" value="SDZ55814.1"/>
    <property type="molecule type" value="Genomic_DNA"/>
</dbReference>
<feature type="chain" id="PRO_5047081240" evidence="2">
    <location>
        <begin position="21"/>
        <end position="200"/>
    </location>
</feature>
<dbReference type="Pfam" id="PF13505">
    <property type="entry name" value="OMP_b-brl"/>
    <property type="match status" value="1"/>
</dbReference>
<protein>
    <submittedName>
        <fullName evidence="4">Outer membrane protein beta-barrel domain-containing protein</fullName>
    </submittedName>
</protein>
<proteinExistence type="predicted"/>
<name>A0A1H3TZX7_9BACT</name>
<comment type="caution">
    <text evidence="4">The sequence shown here is derived from an EMBL/GenBank/DDBJ whole genome shotgun (WGS) entry which is preliminary data.</text>
</comment>
<sequence length="200" mass="21683">MKKSILVFAVLAFFSLEIQAQNVTRSDAAGGFGVRGGASFFNFGGSDASNNDYTNRTGFHAGVYSNLFLGERIALEPGVYYAVKGTQNDDLTNSRAVLNYVDVPLLLRFYIAKGINVFGGPQASFLTSSKFEGDLFGTTYSYDTESITKTDLGFVVGLGYNLPKGINLQGSYDYGTSPVFKNSDAEIFNRGFKVSLGYSF</sequence>